<dbReference type="RefSeq" id="WP_172237922.1">
    <property type="nucleotide sequence ID" value="NZ_BMDD01000001.1"/>
</dbReference>
<organism evidence="3 4">
    <name type="scientific">Saccharibacillus endophyticus</name>
    <dbReference type="NCBI Taxonomy" id="2060666"/>
    <lineage>
        <taxon>Bacteria</taxon>
        <taxon>Bacillati</taxon>
        <taxon>Bacillota</taxon>
        <taxon>Bacilli</taxon>
        <taxon>Bacillales</taxon>
        <taxon>Paenibacillaceae</taxon>
        <taxon>Saccharibacillus</taxon>
    </lineage>
</organism>
<keyword evidence="1" id="KW-0732">Signal</keyword>
<dbReference type="EMBL" id="BMDD01000001">
    <property type="protein sequence ID" value="GGH68465.1"/>
    <property type="molecule type" value="Genomic_DNA"/>
</dbReference>
<dbReference type="Proteomes" id="UP000605427">
    <property type="component" value="Unassembled WGS sequence"/>
</dbReference>
<feature type="domain" description="YhfM-like" evidence="2">
    <location>
        <begin position="51"/>
        <end position="136"/>
    </location>
</feature>
<proteinExistence type="predicted"/>
<dbReference type="PROSITE" id="PS51257">
    <property type="entry name" value="PROKAR_LIPOPROTEIN"/>
    <property type="match status" value="1"/>
</dbReference>
<accession>A0ABQ1ZL92</accession>
<dbReference type="Pfam" id="PF26353">
    <property type="entry name" value="YhfM"/>
    <property type="match status" value="1"/>
</dbReference>
<evidence type="ECO:0000259" key="2">
    <source>
        <dbReference type="Pfam" id="PF26353"/>
    </source>
</evidence>
<keyword evidence="4" id="KW-1185">Reference proteome</keyword>
<feature type="signal peptide" evidence="1">
    <location>
        <begin position="1"/>
        <end position="24"/>
    </location>
</feature>
<dbReference type="InterPro" id="IPR058780">
    <property type="entry name" value="YhfM-like_dom"/>
</dbReference>
<name>A0ABQ1ZL92_9BACL</name>
<reference evidence="4" key="1">
    <citation type="journal article" date="2019" name="Int. J. Syst. Evol. Microbiol.">
        <title>The Global Catalogue of Microorganisms (GCM) 10K type strain sequencing project: providing services to taxonomists for standard genome sequencing and annotation.</title>
        <authorList>
            <consortium name="The Broad Institute Genomics Platform"/>
            <consortium name="The Broad Institute Genome Sequencing Center for Infectious Disease"/>
            <person name="Wu L."/>
            <person name="Ma J."/>
        </authorList>
    </citation>
    <scope>NUCLEOTIDE SEQUENCE [LARGE SCALE GENOMIC DNA]</scope>
    <source>
        <strain evidence="4">CCM 8702</strain>
    </source>
</reference>
<evidence type="ECO:0000313" key="3">
    <source>
        <dbReference type="EMBL" id="GGH68465.1"/>
    </source>
</evidence>
<gene>
    <name evidence="3" type="ORF">GCM10007362_02500</name>
</gene>
<evidence type="ECO:0000313" key="4">
    <source>
        <dbReference type="Proteomes" id="UP000605427"/>
    </source>
</evidence>
<evidence type="ECO:0000256" key="1">
    <source>
        <dbReference type="SAM" id="SignalP"/>
    </source>
</evidence>
<protein>
    <recommendedName>
        <fullName evidence="2">YhfM-like domain-containing protein</fullName>
    </recommendedName>
</protein>
<sequence length="137" mass="15354">MVKLRKAPVYVLILALLLTGCAPKSKPIVEESPSAAVTLRCVTELDGLPCEDFEFTEREAVEAFEQAIANAQQEPGNMNYSAEYEMQWSKDRETKSYHLSLGAKRDMQGLLVKLPDTLTGYSISVEDSNKLRDILRK</sequence>
<comment type="caution">
    <text evidence="3">The sequence shown here is derived from an EMBL/GenBank/DDBJ whole genome shotgun (WGS) entry which is preliminary data.</text>
</comment>
<feature type="chain" id="PRO_5046969521" description="YhfM-like domain-containing protein" evidence="1">
    <location>
        <begin position="25"/>
        <end position="137"/>
    </location>
</feature>